<dbReference type="InterPro" id="IPR036427">
    <property type="entry name" value="Bromodomain-like_sf"/>
</dbReference>
<evidence type="ECO:0000256" key="2">
    <source>
        <dbReference type="PROSITE-ProRule" id="PRU00035"/>
    </source>
</evidence>
<dbReference type="PROSITE" id="PS50014">
    <property type="entry name" value="BROMODOMAIN_2"/>
    <property type="match status" value="2"/>
</dbReference>
<protein>
    <submittedName>
        <fullName evidence="5">Bromodomain and WD repeat-containing protein 1-like</fullName>
    </submittedName>
</protein>
<feature type="compositionally biased region" description="Polar residues" evidence="3">
    <location>
        <begin position="1126"/>
        <end position="1139"/>
    </location>
</feature>
<organism evidence="5 6">
    <name type="scientific">Sinocyclocheilus grahami</name>
    <name type="common">Dianchi golden-line fish</name>
    <name type="synonym">Barbus grahami</name>
    <dbReference type="NCBI Taxonomy" id="75366"/>
    <lineage>
        <taxon>Eukaryota</taxon>
        <taxon>Metazoa</taxon>
        <taxon>Chordata</taxon>
        <taxon>Craniata</taxon>
        <taxon>Vertebrata</taxon>
        <taxon>Euteleostomi</taxon>
        <taxon>Actinopterygii</taxon>
        <taxon>Neopterygii</taxon>
        <taxon>Teleostei</taxon>
        <taxon>Ostariophysi</taxon>
        <taxon>Cypriniformes</taxon>
        <taxon>Cyprinidae</taxon>
        <taxon>Cyprininae</taxon>
        <taxon>Sinocyclocheilus</taxon>
    </lineage>
</organism>
<dbReference type="Pfam" id="PF00439">
    <property type="entry name" value="Bromodomain"/>
    <property type="match status" value="2"/>
</dbReference>
<dbReference type="Gene3D" id="1.20.920.10">
    <property type="entry name" value="Bromodomain-like"/>
    <property type="match status" value="2"/>
</dbReference>
<dbReference type="PANTHER" id="PTHR16266">
    <property type="entry name" value="WD REPEAT DOMAIN 9"/>
    <property type="match status" value="1"/>
</dbReference>
<keyword evidence="6" id="KW-1185">Reference proteome</keyword>
<dbReference type="Proteomes" id="UP000472262">
    <property type="component" value="Unassembled WGS sequence"/>
</dbReference>
<dbReference type="Pfam" id="PF25313">
    <property type="entry name" value="BRWD_AD"/>
    <property type="match status" value="1"/>
</dbReference>
<feature type="domain" description="Bromo" evidence="4">
    <location>
        <begin position="484"/>
        <end position="554"/>
    </location>
</feature>
<feature type="compositionally biased region" description="Basic and acidic residues" evidence="3">
    <location>
        <begin position="1221"/>
        <end position="1247"/>
    </location>
</feature>
<dbReference type="InterPro" id="IPR001487">
    <property type="entry name" value="Bromodomain"/>
</dbReference>
<feature type="compositionally biased region" description="Polar residues" evidence="3">
    <location>
        <begin position="1147"/>
        <end position="1156"/>
    </location>
</feature>
<feature type="compositionally biased region" description="Acidic residues" evidence="3">
    <location>
        <begin position="953"/>
        <end position="969"/>
    </location>
</feature>
<sequence length="1478" mass="168604">MDVQSPPNVGLRRSGQVEGVRQMHQNAPRSQMATERDLQAWRRRVVVPELTASGYRAQESFRITKGEEEVTLYNTKRRRVAHTTFRDDSDDEELGLKRAQSRKRQKNQERKESLAEEYIEFSCEEGEETASSEGSEIKGSDVDLSVEDEEEWRSDSSSHSSSDYSDWMADAGISLRPTASPSSRWRASRRISSSEEEDEEDEDVADEDQTIDEEEQVSSPQKHKKAKSKTPKQPKPRLPVNREISIEFRPSAWITDVIPRKSPFVPQMGDEVIYFRQGHEAYVDAVCRTNLYPINPDRQPWKKMELRDQEFVKITGIKYEVCPPTLCCLKLTQIDPGTGKITDRSFSIKYHDMPDVIDFLVLRQSYDEARHRVWTSSNRFRSVIDDAWWFGTIVCQEPYQSEYPDSLFQCFKVKWDNGETEKLSPWDVEAIPEHAEQPESESAGVPVTDEEMMDILYKPQEDEWGDKGRDQESARIIAGIEQLVSVAIAAPFSGPVDLTQYPTYCAIIAYPTDLNTIKLRLKHNFYRRLSALIWDVKHIEQNAKTFNEPRSKIAQSAKIITNVLLKFISKLHCTDIMEIYNAVENMEYSEDEDMDDIDAPGTSAGQRLRQSSLEVVQDRDAWKDHCKRLLDYMFECEDSEPFRDPVDQREYPDYCNIIDTPMDLGTVRQTLEEERYENPIDLCKDTRLIFANAKAYTPNKRSKIYSMTLRLSAFFEESIQKILSDYKTAIKSSLKLRRSQRFRKKLQHQESAPSSQGSSRQKRSTLKTQENTEQSTAKSTLAKVSGPERRRVNEAKDTFRRSCSSSSGSDHDSKQSLSQSEEDEEPSSSSRVCRRETRATRRAAQNNGAKRRHEGHAKMNGHNRSHARQRPRPCSDSDQEPSQGSDTSENESSSSSVSRRPRARKTAMAAVNKMKLMDILEDDEGSDEEGRGGNTRPATRASKRSAVIQSSSDSEEEEDVSNESDVSASEEEKSDGSSDSNSSSQSKAESRTAGRRPSRRSAEKEETSPFINGHSTKRQRVESEDNTDDGESQNESVNGESDEDLVVRRKSTRKTAKAAVTKIKKLNDTDAEEENCSRDRRQKNRPSKQDSERSSDEDVEVPKTLKHPYQNGRKVDAKELKRSKAPSESQEQASATKQQVTRKKNSTTDALTSTTQDSEELSDVSEKSVARMKRIKSEDEENQSDGEEKRSLRNRKCASNARRKKLEAMSDASSSQSEEEADRRQRKKEDTSSDEWQKSDASEEDKKAHPRRKPCLKVASKGISLRTLPKKSYIMEDSDEEFSPEMEINSKNGKRKERANSRARNPPGGTSKRKRGGSSESEDADNKSSRTSDENEGMTPQRKHANRYKRLRGSTASESDSESRCKSENDRERWSQEKLPKATRQQRKQSDEGSNEDDDGSDSESEESGESESDASSGSRSSPKRKLRDRGRGTTRSRKHQRDVSDEDSDVSYEKPRRATRIRTRNRGKRTVNYQDSE</sequence>
<dbReference type="GO" id="GO:0006357">
    <property type="term" value="P:regulation of transcription by RNA polymerase II"/>
    <property type="evidence" value="ECO:0007669"/>
    <property type="project" value="TreeGrafter"/>
</dbReference>
<feature type="compositionally biased region" description="Low complexity" evidence="3">
    <location>
        <begin position="155"/>
        <end position="166"/>
    </location>
</feature>
<feature type="compositionally biased region" description="Basic and acidic residues" evidence="3">
    <location>
        <begin position="1324"/>
        <end position="1333"/>
    </location>
</feature>
<feature type="compositionally biased region" description="Polar residues" evidence="3">
    <location>
        <begin position="766"/>
        <end position="779"/>
    </location>
</feature>
<gene>
    <name evidence="5" type="primary">LOC107562805</name>
</gene>
<reference evidence="5" key="1">
    <citation type="submission" date="2025-08" db="UniProtKB">
        <authorList>
            <consortium name="Ensembl"/>
        </authorList>
    </citation>
    <scope>IDENTIFICATION</scope>
</reference>
<dbReference type="Ensembl" id="ENSSGRT00000099004.1">
    <property type="protein sequence ID" value="ENSSGRP00000093033.1"/>
    <property type="gene ID" value="ENSSGRG00000046592.1"/>
</dbReference>
<evidence type="ECO:0000256" key="3">
    <source>
        <dbReference type="SAM" id="MobiDB-lite"/>
    </source>
</evidence>
<name>A0A672RV94_SINGR</name>
<dbReference type="FunFam" id="1.20.920.10:FF:000066">
    <property type="entry name" value="Transcription initiation factor TFIID subunit 1"/>
    <property type="match status" value="1"/>
</dbReference>
<feature type="region of interest" description="Disordered" evidence="3">
    <location>
        <begin position="84"/>
        <end position="240"/>
    </location>
</feature>
<dbReference type="OMA" id="CERIMSG"/>
<evidence type="ECO:0000259" key="4">
    <source>
        <dbReference type="PROSITE" id="PS50014"/>
    </source>
</evidence>
<feature type="compositionally biased region" description="Polar residues" evidence="3">
    <location>
        <begin position="749"/>
        <end position="759"/>
    </location>
</feature>
<feature type="region of interest" description="Disordered" evidence="3">
    <location>
        <begin position="1"/>
        <end position="36"/>
    </location>
</feature>
<feature type="compositionally biased region" description="Basic residues" evidence="3">
    <location>
        <begin position="221"/>
        <end position="235"/>
    </location>
</feature>
<dbReference type="PANTHER" id="PTHR16266:SF26">
    <property type="entry name" value="BROMODOMAIN AND WD REPEAT-CONTAINING PROTEIN 1"/>
    <property type="match status" value="1"/>
</dbReference>
<dbReference type="Gene3D" id="2.30.30.1040">
    <property type="match status" value="1"/>
</dbReference>
<dbReference type="FunFam" id="2.30.30.1040:FF:000003">
    <property type="entry name" value="Bromodomain and WD repeat domain containing 1"/>
    <property type="match status" value="1"/>
</dbReference>
<feature type="compositionally biased region" description="Low complexity" evidence="3">
    <location>
        <begin position="977"/>
        <end position="987"/>
    </location>
</feature>
<feature type="compositionally biased region" description="Basic residues" evidence="3">
    <location>
        <begin position="1458"/>
        <end position="1470"/>
    </location>
</feature>
<feature type="compositionally biased region" description="Basic residues" evidence="3">
    <location>
        <begin position="1422"/>
        <end position="1441"/>
    </location>
</feature>
<dbReference type="SUPFAM" id="SSF47370">
    <property type="entry name" value="Bromodomain"/>
    <property type="match status" value="2"/>
</dbReference>
<evidence type="ECO:0000313" key="5">
    <source>
        <dbReference type="Ensembl" id="ENSSGRP00000093033.1"/>
    </source>
</evidence>
<reference evidence="5" key="2">
    <citation type="submission" date="2025-09" db="UniProtKB">
        <authorList>
            <consortium name="Ensembl"/>
        </authorList>
    </citation>
    <scope>IDENTIFICATION</scope>
</reference>
<dbReference type="InterPro" id="IPR057451">
    <property type="entry name" value="BRWD/PHIP_AD"/>
</dbReference>
<feature type="compositionally biased region" description="Basic and acidic residues" evidence="3">
    <location>
        <begin position="786"/>
        <end position="800"/>
    </location>
</feature>
<feature type="region of interest" description="Disordered" evidence="3">
    <location>
        <begin position="740"/>
        <end position="1478"/>
    </location>
</feature>
<feature type="compositionally biased region" description="Acidic residues" evidence="3">
    <location>
        <begin position="115"/>
        <end position="130"/>
    </location>
</feature>
<feature type="compositionally biased region" description="Basic and acidic residues" evidence="3">
    <location>
        <begin position="1113"/>
        <end position="1122"/>
    </location>
</feature>
<evidence type="ECO:0000256" key="1">
    <source>
        <dbReference type="ARBA" id="ARBA00023117"/>
    </source>
</evidence>
<feature type="compositionally biased region" description="Basic and acidic residues" evidence="3">
    <location>
        <begin position="1087"/>
        <end position="1103"/>
    </location>
</feature>
<dbReference type="InterPro" id="IPR052060">
    <property type="entry name" value="Bromo_WD_repeat"/>
</dbReference>
<keyword evidence="1 2" id="KW-0103">Bromodomain</keyword>
<proteinExistence type="predicted"/>
<evidence type="ECO:0000313" key="6">
    <source>
        <dbReference type="Proteomes" id="UP000472262"/>
    </source>
</evidence>
<feature type="compositionally biased region" description="Acidic residues" evidence="3">
    <location>
        <begin position="1393"/>
        <end position="1413"/>
    </location>
</feature>
<feature type="compositionally biased region" description="Acidic residues" evidence="3">
    <location>
        <begin position="194"/>
        <end position="216"/>
    </location>
</feature>
<dbReference type="PRINTS" id="PR00503">
    <property type="entry name" value="BROMODOMAIN"/>
</dbReference>
<dbReference type="GO" id="GO:0005634">
    <property type="term" value="C:nucleus"/>
    <property type="evidence" value="ECO:0007669"/>
    <property type="project" value="TreeGrafter"/>
</dbReference>
<dbReference type="InParanoid" id="A0A672RV94"/>
<dbReference type="FunFam" id="1.20.920.10:FF:000044">
    <property type="entry name" value="Bromodomain and WD repeat domain-containing 1"/>
    <property type="match status" value="1"/>
</dbReference>
<dbReference type="GO" id="GO:0007010">
    <property type="term" value="P:cytoskeleton organization"/>
    <property type="evidence" value="ECO:0007669"/>
    <property type="project" value="TreeGrafter"/>
</dbReference>
<feature type="compositionally biased region" description="Basic residues" evidence="3">
    <location>
        <begin position="849"/>
        <end position="871"/>
    </location>
</feature>
<dbReference type="CDD" id="cd05529">
    <property type="entry name" value="Bromo_WDR9_I_like"/>
    <property type="match status" value="1"/>
</dbReference>
<feature type="compositionally biased region" description="Polar residues" evidence="3">
    <location>
        <begin position="23"/>
        <end position="33"/>
    </location>
</feature>
<feature type="compositionally biased region" description="Basic residues" evidence="3">
    <location>
        <begin position="1341"/>
        <end position="1352"/>
    </location>
</feature>
<feature type="domain" description="Bromo" evidence="4">
    <location>
        <begin position="634"/>
        <end position="704"/>
    </location>
</feature>
<feature type="compositionally biased region" description="Basic residues" evidence="3">
    <location>
        <begin position="1192"/>
        <end position="1205"/>
    </location>
</feature>
<feature type="compositionally biased region" description="Low complexity" evidence="3">
    <location>
        <begin position="882"/>
        <end position="898"/>
    </location>
</feature>
<feature type="compositionally biased region" description="Basic and acidic residues" evidence="3">
    <location>
        <begin position="1361"/>
        <end position="1380"/>
    </location>
</feature>
<dbReference type="GO" id="GO:0008360">
    <property type="term" value="P:regulation of cell shape"/>
    <property type="evidence" value="ECO:0007669"/>
    <property type="project" value="TreeGrafter"/>
</dbReference>
<dbReference type="SMART" id="SM00297">
    <property type="entry name" value="BROMO"/>
    <property type="match status" value="2"/>
</dbReference>
<accession>A0A672RV94</accession>